<comment type="caution">
    <text evidence="2">The sequence shown here is derived from an EMBL/GenBank/DDBJ whole genome shotgun (WGS) entry which is preliminary data.</text>
</comment>
<proteinExistence type="predicted"/>
<organism evidence="2 3">
    <name type="scientific">Marasmiellus scandens</name>
    <dbReference type="NCBI Taxonomy" id="2682957"/>
    <lineage>
        <taxon>Eukaryota</taxon>
        <taxon>Fungi</taxon>
        <taxon>Dikarya</taxon>
        <taxon>Basidiomycota</taxon>
        <taxon>Agaricomycotina</taxon>
        <taxon>Agaricomycetes</taxon>
        <taxon>Agaricomycetidae</taxon>
        <taxon>Agaricales</taxon>
        <taxon>Marasmiineae</taxon>
        <taxon>Omphalotaceae</taxon>
        <taxon>Marasmiellus</taxon>
    </lineage>
</organism>
<feature type="compositionally biased region" description="Polar residues" evidence="1">
    <location>
        <begin position="1"/>
        <end position="19"/>
    </location>
</feature>
<keyword evidence="3" id="KW-1185">Reference proteome</keyword>
<evidence type="ECO:0000313" key="3">
    <source>
        <dbReference type="Proteomes" id="UP001498398"/>
    </source>
</evidence>
<evidence type="ECO:0000313" key="2">
    <source>
        <dbReference type="EMBL" id="KAK7453277.1"/>
    </source>
</evidence>
<feature type="compositionally biased region" description="Basic and acidic residues" evidence="1">
    <location>
        <begin position="23"/>
        <end position="35"/>
    </location>
</feature>
<gene>
    <name evidence="2" type="ORF">VKT23_011953</name>
</gene>
<sequence>MQTTQASSDGTNGAVQSRGGSPIKERDSDDSHSDGAVEAIVVDRAALRYGNGPLLNVDNTFSIIGLKLMYKGTLWTVERILDRILCRRLGHPGAGINTAQVRGVPLTGREDDSHGNRNGGVNAVDDARCRTRI</sequence>
<dbReference type="EMBL" id="JBANRG010000027">
    <property type="protein sequence ID" value="KAK7453277.1"/>
    <property type="molecule type" value="Genomic_DNA"/>
</dbReference>
<reference evidence="2 3" key="1">
    <citation type="submission" date="2024-01" db="EMBL/GenBank/DDBJ databases">
        <title>A draft genome for the cacao thread blight pathogen Marasmiellus scandens.</title>
        <authorList>
            <person name="Baruah I.K."/>
            <person name="Leung J."/>
            <person name="Bukari Y."/>
            <person name="Amoako-Attah I."/>
            <person name="Meinhardt L.W."/>
            <person name="Bailey B.A."/>
            <person name="Cohen S.P."/>
        </authorList>
    </citation>
    <scope>NUCLEOTIDE SEQUENCE [LARGE SCALE GENOMIC DNA]</scope>
    <source>
        <strain evidence="2 3">GH-19</strain>
    </source>
</reference>
<dbReference type="Proteomes" id="UP001498398">
    <property type="component" value="Unassembled WGS sequence"/>
</dbReference>
<protein>
    <submittedName>
        <fullName evidence="2">Uncharacterized protein</fullName>
    </submittedName>
</protein>
<name>A0ABR1JA23_9AGAR</name>
<feature type="region of interest" description="Disordered" evidence="1">
    <location>
        <begin position="1"/>
        <end position="35"/>
    </location>
</feature>
<evidence type="ECO:0000256" key="1">
    <source>
        <dbReference type="SAM" id="MobiDB-lite"/>
    </source>
</evidence>
<accession>A0ABR1JA23</accession>